<name>A0A6A7AMC5_9PLEO</name>
<keyword evidence="3" id="KW-1185">Reference proteome</keyword>
<organism evidence="2 3">
    <name type="scientific">Plenodomus tracheiphilus IPT5</name>
    <dbReference type="NCBI Taxonomy" id="1408161"/>
    <lineage>
        <taxon>Eukaryota</taxon>
        <taxon>Fungi</taxon>
        <taxon>Dikarya</taxon>
        <taxon>Ascomycota</taxon>
        <taxon>Pezizomycotina</taxon>
        <taxon>Dothideomycetes</taxon>
        <taxon>Pleosporomycetidae</taxon>
        <taxon>Pleosporales</taxon>
        <taxon>Pleosporineae</taxon>
        <taxon>Leptosphaeriaceae</taxon>
        <taxon>Plenodomus</taxon>
    </lineage>
</organism>
<feature type="region of interest" description="Disordered" evidence="1">
    <location>
        <begin position="103"/>
        <end position="130"/>
    </location>
</feature>
<feature type="region of interest" description="Disordered" evidence="1">
    <location>
        <begin position="21"/>
        <end position="43"/>
    </location>
</feature>
<sequence length="130" mass="14289">MGWHSPWMKCIMALGIRENSGKPSRYHRDEHPQVQSQSSFLDKSDVFTVQPTMPHTSMTESTINATISSPATQCEVEVGIDPQPPAALDTRILSTHSNLCTFGNEDESDVPSPRPIQNTRSSTTVACGYP</sequence>
<gene>
    <name evidence="2" type="ORF">T440DRAFT_26927</name>
</gene>
<proteinExistence type="predicted"/>
<evidence type="ECO:0000313" key="2">
    <source>
        <dbReference type="EMBL" id="KAF2844321.1"/>
    </source>
</evidence>
<evidence type="ECO:0000256" key="1">
    <source>
        <dbReference type="SAM" id="MobiDB-lite"/>
    </source>
</evidence>
<evidence type="ECO:0000313" key="3">
    <source>
        <dbReference type="Proteomes" id="UP000799423"/>
    </source>
</evidence>
<feature type="compositionally biased region" description="Polar residues" evidence="1">
    <location>
        <begin position="115"/>
        <end position="130"/>
    </location>
</feature>
<dbReference type="EMBL" id="MU006389">
    <property type="protein sequence ID" value="KAF2844321.1"/>
    <property type="molecule type" value="Genomic_DNA"/>
</dbReference>
<dbReference type="Proteomes" id="UP000799423">
    <property type="component" value="Unassembled WGS sequence"/>
</dbReference>
<protein>
    <submittedName>
        <fullName evidence="2">Uncharacterized protein</fullName>
    </submittedName>
</protein>
<feature type="compositionally biased region" description="Polar residues" evidence="1">
    <location>
        <begin position="33"/>
        <end position="43"/>
    </location>
</feature>
<dbReference type="AlphaFoldDB" id="A0A6A7AMC5"/>
<reference evidence="2" key="1">
    <citation type="submission" date="2020-01" db="EMBL/GenBank/DDBJ databases">
        <authorList>
            <consortium name="DOE Joint Genome Institute"/>
            <person name="Haridas S."/>
            <person name="Albert R."/>
            <person name="Binder M."/>
            <person name="Bloem J."/>
            <person name="Labutti K."/>
            <person name="Salamov A."/>
            <person name="Andreopoulos B."/>
            <person name="Baker S.E."/>
            <person name="Barry K."/>
            <person name="Bills G."/>
            <person name="Bluhm B.H."/>
            <person name="Cannon C."/>
            <person name="Castanera R."/>
            <person name="Culley D.E."/>
            <person name="Daum C."/>
            <person name="Ezra D."/>
            <person name="Gonzalez J.B."/>
            <person name="Henrissat B."/>
            <person name="Kuo A."/>
            <person name="Liang C."/>
            <person name="Lipzen A."/>
            <person name="Lutzoni F."/>
            <person name="Magnuson J."/>
            <person name="Mondo S."/>
            <person name="Nolan M."/>
            <person name="Ohm R."/>
            <person name="Pangilinan J."/>
            <person name="Park H.-J."/>
            <person name="Ramirez L."/>
            <person name="Alfaro M."/>
            <person name="Sun H."/>
            <person name="Tritt A."/>
            <person name="Yoshinaga Y."/>
            <person name="Zwiers L.-H."/>
            <person name="Turgeon B.G."/>
            <person name="Goodwin S.B."/>
            <person name="Spatafora J.W."/>
            <person name="Crous P.W."/>
            <person name="Grigoriev I.V."/>
        </authorList>
    </citation>
    <scope>NUCLEOTIDE SEQUENCE</scope>
    <source>
        <strain evidence="2">IPT5</strain>
    </source>
</reference>
<accession>A0A6A7AMC5</accession>